<keyword evidence="9" id="KW-1185">Reference proteome</keyword>
<dbReference type="Proteomes" id="UP000619512">
    <property type="component" value="Unassembled WGS sequence"/>
</dbReference>
<gene>
    <name evidence="8" type="ORF">E1742_23935</name>
    <name evidence="7" type="ORF">GCM10007388_48950</name>
</gene>
<organism evidence="7 10">
    <name type="scientific">Pseudoduganella plicata</name>
    <dbReference type="NCBI Taxonomy" id="321984"/>
    <lineage>
        <taxon>Bacteria</taxon>
        <taxon>Pseudomonadati</taxon>
        <taxon>Pseudomonadota</taxon>
        <taxon>Betaproteobacteria</taxon>
        <taxon>Burkholderiales</taxon>
        <taxon>Oxalobacteraceae</taxon>
        <taxon>Telluria group</taxon>
        <taxon>Pseudoduganella</taxon>
    </lineage>
</organism>
<dbReference type="EMBL" id="CP038026">
    <property type="protein sequence ID" value="QBQ38870.1"/>
    <property type="molecule type" value="Genomic_DNA"/>
</dbReference>
<name>A0A4P7BK90_9BURK</name>
<dbReference type="GO" id="GO:0043709">
    <property type="term" value="P:cell adhesion involved in single-species biofilm formation"/>
    <property type="evidence" value="ECO:0007669"/>
    <property type="project" value="TreeGrafter"/>
</dbReference>
<dbReference type="EC" id="2.7.7.65" evidence="1"/>
<reference evidence="8 9" key="2">
    <citation type="submission" date="2019-03" db="EMBL/GenBank/DDBJ databases">
        <title>Draft Genome Sequences of Six Type Strains of the Genus Massilia.</title>
        <authorList>
            <person name="Miess H."/>
            <person name="Frediansyhah A."/>
            <person name="Gross H."/>
        </authorList>
    </citation>
    <scope>NUCLEOTIDE SEQUENCE [LARGE SCALE GENOMIC DNA]</scope>
    <source>
        <strain evidence="8 9">DSM 17505</strain>
    </source>
</reference>
<dbReference type="PROSITE" id="PS50887">
    <property type="entry name" value="GGDEF"/>
    <property type="match status" value="1"/>
</dbReference>
<feature type="domain" description="Response regulatory" evidence="5">
    <location>
        <begin position="21"/>
        <end position="138"/>
    </location>
</feature>
<dbReference type="Gene3D" id="3.40.50.2300">
    <property type="match status" value="1"/>
</dbReference>
<evidence type="ECO:0000256" key="3">
    <source>
        <dbReference type="PROSITE-ProRule" id="PRU00169"/>
    </source>
</evidence>
<evidence type="ECO:0000259" key="5">
    <source>
        <dbReference type="PROSITE" id="PS50110"/>
    </source>
</evidence>
<dbReference type="PANTHER" id="PTHR45138">
    <property type="entry name" value="REGULATORY COMPONENTS OF SENSORY TRANSDUCTION SYSTEM"/>
    <property type="match status" value="1"/>
</dbReference>
<evidence type="ECO:0000313" key="7">
    <source>
        <dbReference type="EMBL" id="GGZ09600.1"/>
    </source>
</evidence>
<dbReference type="Pfam" id="PF00990">
    <property type="entry name" value="GGDEF"/>
    <property type="match status" value="1"/>
</dbReference>
<feature type="domain" description="GGDEF" evidence="6">
    <location>
        <begin position="202"/>
        <end position="338"/>
    </location>
</feature>
<comment type="catalytic activity">
    <reaction evidence="2">
        <text>2 GTP = 3',3'-c-di-GMP + 2 diphosphate</text>
        <dbReference type="Rhea" id="RHEA:24898"/>
        <dbReference type="ChEBI" id="CHEBI:33019"/>
        <dbReference type="ChEBI" id="CHEBI:37565"/>
        <dbReference type="ChEBI" id="CHEBI:58805"/>
        <dbReference type="EC" id="2.7.7.65"/>
    </reaction>
</comment>
<evidence type="ECO:0000256" key="1">
    <source>
        <dbReference type="ARBA" id="ARBA00012528"/>
    </source>
</evidence>
<dbReference type="PANTHER" id="PTHR45138:SF9">
    <property type="entry name" value="DIGUANYLATE CYCLASE DGCM-RELATED"/>
    <property type="match status" value="1"/>
</dbReference>
<dbReference type="RefSeq" id="WP_134387566.1">
    <property type="nucleotide sequence ID" value="NZ_BMWW01000013.1"/>
</dbReference>
<evidence type="ECO:0000313" key="10">
    <source>
        <dbReference type="Proteomes" id="UP000619512"/>
    </source>
</evidence>
<reference evidence="7" key="1">
    <citation type="journal article" date="2014" name="Int. J. Syst. Evol. Microbiol.">
        <title>Complete genome sequence of Corynebacterium casei LMG S-19264T (=DSM 44701T), isolated from a smear-ripened cheese.</title>
        <authorList>
            <consortium name="US DOE Joint Genome Institute (JGI-PGF)"/>
            <person name="Walter F."/>
            <person name="Albersmeier A."/>
            <person name="Kalinowski J."/>
            <person name="Ruckert C."/>
        </authorList>
    </citation>
    <scope>NUCLEOTIDE SEQUENCE</scope>
    <source>
        <strain evidence="7">KCTC 12344</strain>
    </source>
</reference>
<evidence type="ECO:0000256" key="4">
    <source>
        <dbReference type="SAM" id="MobiDB-lite"/>
    </source>
</evidence>
<dbReference type="InterPro" id="IPR000160">
    <property type="entry name" value="GGDEF_dom"/>
</dbReference>
<dbReference type="SMART" id="SM00448">
    <property type="entry name" value="REC"/>
    <property type="match status" value="1"/>
</dbReference>
<dbReference type="InterPro" id="IPR043128">
    <property type="entry name" value="Rev_trsase/Diguanyl_cyclase"/>
</dbReference>
<keyword evidence="3" id="KW-0597">Phosphoprotein</keyword>
<feature type="region of interest" description="Disordered" evidence="4">
    <location>
        <begin position="329"/>
        <end position="353"/>
    </location>
</feature>
<dbReference type="AlphaFoldDB" id="A0A4P7BK90"/>
<feature type="compositionally biased region" description="Polar residues" evidence="4">
    <location>
        <begin position="340"/>
        <end position="353"/>
    </location>
</feature>
<feature type="modified residue" description="4-aspartylphosphate" evidence="3">
    <location>
        <position position="71"/>
    </location>
</feature>
<dbReference type="FunFam" id="3.30.70.270:FF:000001">
    <property type="entry name" value="Diguanylate cyclase domain protein"/>
    <property type="match status" value="1"/>
</dbReference>
<proteinExistence type="predicted"/>
<protein>
    <recommendedName>
        <fullName evidence="1">diguanylate cyclase</fullName>
        <ecNumber evidence="1">2.7.7.65</ecNumber>
    </recommendedName>
</protein>
<dbReference type="SUPFAM" id="SSF52172">
    <property type="entry name" value="CheY-like"/>
    <property type="match status" value="1"/>
</dbReference>
<dbReference type="Pfam" id="PF00072">
    <property type="entry name" value="Response_reg"/>
    <property type="match status" value="1"/>
</dbReference>
<dbReference type="EMBL" id="BMWW01000013">
    <property type="protein sequence ID" value="GGZ09600.1"/>
    <property type="molecule type" value="Genomic_DNA"/>
</dbReference>
<dbReference type="InterPro" id="IPR001789">
    <property type="entry name" value="Sig_transdc_resp-reg_receiver"/>
</dbReference>
<dbReference type="InterPro" id="IPR050469">
    <property type="entry name" value="Diguanylate_Cyclase"/>
</dbReference>
<dbReference type="PROSITE" id="PS50110">
    <property type="entry name" value="RESPONSE_REGULATORY"/>
    <property type="match status" value="1"/>
</dbReference>
<dbReference type="SMART" id="SM00267">
    <property type="entry name" value="GGDEF"/>
    <property type="match status" value="1"/>
</dbReference>
<dbReference type="Gene3D" id="3.30.70.270">
    <property type="match status" value="1"/>
</dbReference>
<dbReference type="GO" id="GO:0005886">
    <property type="term" value="C:plasma membrane"/>
    <property type="evidence" value="ECO:0007669"/>
    <property type="project" value="TreeGrafter"/>
</dbReference>
<evidence type="ECO:0000256" key="2">
    <source>
        <dbReference type="ARBA" id="ARBA00034247"/>
    </source>
</evidence>
<evidence type="ECO:0000313" key="8">
    <source>
        <dbReference type="EMBL" id="QBQ38870.1"/>
    </source>
</evidence>
<dbReference type="InterPro" id="IPR029787">
    <property type="entry name" value="Nucleotide_cyclase"/>
</dbReference>
<dbReference type="NCBIfam" id="TIGR00254">
    <property type="entry name" value="GGDEF"/>
    <property type="match status" value="1"/>
</dbReference>
<evidence type="ECO:0000313" key="9">
    <source>
        <dbReference type="Proteomes" id="UP000294359"/>
    </source>
</evidence>
<dbReference type="GO" id="GO:0052621">
    <property type="term" value="F:diguanylate cyclase activity"/>
    <property type="evidence" value="ECO:0007669"/>
    <property type="project" value="UniProtKB-EC"/>
</dbReference>
<sequence>MSQEISAAADLELPLTTFKVRVLLVDDQLLVVEAVRRMLADEPDIEFHFVTAPSQALDCALRLHPTVILQDLVMPNVDGFDLIRTYRGMDKLRHVPIIVLSAKEEPKLKALGFAVGANDYLVKLPDRLELLARVRYHSGAYISRLQRDEAFRFLRESQKNLADANIELHKLAALDSLTGIANRRLFDETIQREWQRGQRQRRPLSLLMCDVDCFKMYNDTFGHMAGDLCLKKAAAVLTSCLKRTTDLAARYGGEEFAIVLPDTDAAGARKVAEDCLRQLEDLRIENPQSTHKVVTMSIGIATFVPAPDMAEGDMLASADRALYAAKSGGRNRAVSADDSAGQTNTGSGSSRTP</sequence>
<dbReference type="SUPFAM" id="SSF55073">
    <property type="entry name" value="Nucleotide cyclase"/>
    <property type="match status" value="1"/>
</dbReference>
<dbReference type="CDD" id="cd01949">
    <property type="entry name" value="GGDEF"/>
    <property type="match status" value="1"/>
</dbReference>
<dbReference type="Proteomes" id="UP000294359">
    <property type="component" value="Chromosome"/>
</dbReference>
<dbReference type="OrthoDB" id="9813903at2"/>
<accession>A0A4P7BK90</accession>
<dbReference type="GO" id="GO:0000160">
    <property type="term" value="P:phosphorelay signal transduction system"/>
    <property type="evidence" value="ECO:0007669"/>
    <property type="project" value="InterPro"/>
</dbReference>
<reference evidence="7" key="3">
    <citation type="submission" date="2022-12" db="EMBL/GenBank/DDBJ databases">
        <authorList>
            <person name="Sun Q."/>
            <person name="Kim S."/>
        </authorList>
    </citation>
    <scope>NUCLEOTIDE SEQUENCE</scope>
    <source>
        <strain evidence="7">KCTC 12344</strain>
    </source>
</reference>
<evidence type="ECO:0000259" key="6">
    <source>
        <dbReference type="PROSITE" id="PS50887"/>
    </source>
</evidence>
<dbReference type="GO" id="GO:1902201">
    <property type="term" value="P:negative regulation of bacterial-type flagellum-dependent cell motility"/>
    <property type="evidence" value="ECO:0007669"/>
    <property type="project" value="TreeGrafter"/>
</dbReference>
<dbReference type="InterPro" id="IPR011006">
    <property type="entry name" value="CheY-like_superfamily"/>
</dbReference>